<proteinExistence type="predicted"/>
<sequence>MSAGINLVTGATGHLGANLVRRLLEEGESVRVMLRAGRDNGALDGLDVERVQADLRDASAVSQAVRGCTRVYHCAALVSTIEGDAAHKREIYDTNVGGTRHILAAAREHGVEKVVVSGSLSATGYEPDRASHEDMPFYPFERHLPYGFTKHLTEHECLKAHADGLNVVVATSCAIIGPHDYVPSRMGRVLVDFAHGKLRAYIPGGFEFVSAWDVAEGHLLAMRQGRSGQKYIFSTAYASVDDLLGLFREVTGRPLPRLKLPPQVMAAVAEVADKTWFRLFPNQPRRFTPAAVRLLTLRRQAGHDKARRELGYQPTGLRPAVESAYQDFVRRGVIVPAQ</sequence>
<dbReference type="AlphaFoldDB" id="A0A1Y6CSU3"/>
<dbReference type="InterPro" id="IPR001509">
    <property type="entry name" value="Epimerase_deHydtase"/>
</dbReference>
<dbReference type="PANTHER" id="PTHR48079">
    <property type="entry name" value="PROTEIN YEEZ"/>
    <property type="match status" value="1"/>
</dbReference>
<evidence type="ECO:0000259" key="1">
    <source>
        <dbReference type="Pfam" id="PF01370"/>
    </source>
</evidence>
<dbReference type="OrthoDB" id="9787292at2"/>
<evidence type="ECO:0000313" key="3">
    <source>
        <dbReference type="Proteomes" id="UP000192923"/>
    </source>
</evidence>
<organism evidence="2 3">
    <name type="scientific">Methylomagnum ishizawai</name>
    <dbReference type="NCBI Taxonomy" id="1760988"/>
    <lineage>
        <taxon>Bacteria</taxon>
        <taxon>Pseudomonadati</taxon>
        <taxon>Pseudomonadota</taxon>
        <taxon>Gammaproteobacteria</taxon>
        <taxon>Methylococcales</taxon>
        <taxon>Methylococcaceae</taxon>
        <taxon>Methylomagnum</taxon>
    </lineage>
</organism>
<dbReference type="Pfam" id="PF01370">
    <property type="entry name" value="Epimerase"/>
    <property type="match status" value="1"/>
</dbReference>
<dbReference type="GO" id="GO:0005737">
    <property type="term" value="C:cytoplasm"/>
    <property type="evidence" value="ECO:0007669"/>
    <property type="project" value="TreeGrafter"/>
</dbReference>
<dbReference type="Gene3D" id="3.40.50.720">
    <property type="entry name" value="NAD(P)-binding Rossmann-like Domain"/>
    <property type="match status" value="1"/>
</dbReference>
<dbReference type="EMBL" id="FXAM01000001">
    <property type="protein sequence ID" value="SMF93699.1"/>
    <property type="molecule type" value="Genomic_DNA"/>
</dbReference>
<dbReference type="Proteomes" id="UP000192923">
    <property type="component" value="Unassembled WGS sequence"/>
</dbReference>
<gene>
    <name evidence="2" type="ORF">SAMN02949497_0986</name>
</gene>
<dbReference type="GO" id="GO:0004029">
    <property type="term" value="F:aldehyde dehydrogenase (NAD+) activity"/>
    <property type="evidence" value="ECO:0007669"/>
    <property type="project" value="TreeGrafter"/>
</dbReference>
<dbReference type="STRING" id="1760988.SAMN02949497_0986"/>
<keyword evidence="3" id="KW-1185">Reference proteome</keyword>
<dbReference type="InterPro" id="IPR036291">
    <property type="entry name" value="NAD(P)-bd_dom_sf"/>
</dbReference>
<dbReference type="SUPFAM" id="SSF51735">
    <property type="entry name" value="NAD(P)-binding Rossmann-fold domains"/>
    <property type="match status" value="1"/>
</dbReference>
<evidence type="ECO:0000313" key="2">
    <source>
        <dbReference type="EMBL" id="SMF93699.1"/>
    </source>
</evidence>
<dbReference type="PANTHER" id="PTHR48079:SF6">
    <property type="entry name" value="NAD(P)-BINDING DOMAIN-CONTAINING PROTEIN-RELATED"/>
    <property type="match status" value="1"/>
</dbReference>
<name>A0A1Y6CSU3_9GAMM</name>
<reference evidence="2 3" key="1">
    <citation type="submission" date="2016-12" db="EMBL/GenBank/DDBJ databases">
        <authorList>
            <person name="Song W.-J."/>
            <person name="Kurnit D.M."/>
        </authorList>
    </citation>
    <scope>NUCLEOTIDE SEQUENCE [LARGE SCALE GENOMIC DNA]</scope>
    <source>
        <strain evidence="2 3">175</strain>
    </source>
</reference>
<dbReference type="InterPro" id="IPR051783">
    <property type="entry name" value="NAD(P)-dependent_oxidoreduct"/>
</dbReference>
<dbReference type="RefSeq" id="WP_085210482.1">
    <property type="nucleotide sequence ID" value="NZ_FXAM01000001.1"/>
</dbReference>
<accession>A0A1Y6CSU3</accession>
<feature type="domain" description="NAD-dependent epimerase/dehydratase" evidence="1">
    <location>
        <begin position="7"/>
        <end position="230"/>
    </location>
</feature>
<protein>
    <submittedName>
        <fullName evidence="2">Dihydroflavonol-4-reductase</fullName>
    </submittedName>
</protein>